<dbReference type="Proteomes" id="UP000789739">
    <property type="component" value="Unassembled WGS sequence"/>
</dbReference>
<reference evidence="1" key="1">
    <citation type="submission" date="2021-06" db="EMBL/GenBank/DDBJ databases">
        <authorList>
            <person name="Kallberg Y."/>
            <person name="Tangrot J."/>
            <person name="Rosling A."/>
        </authorList>
    </citation>
    <scope>NUCLEOTIDE SEQUENCE</scope>
    <source>
        <strain evidence="1">BR232B</strain>
    </source>
</reference>
<gene>
    <name evidence="1" type="ORF">PBRASI_LOCUS3252</name>
</gene>
<organism evidence="1 2">
    <name type="scientific">Paraglomus brasilianum</name>
    <dbReference type="NCBI Taxonomy" id="144538"/>
    <lineage>
        <taxon>Eukaryota</taxon>
        <taxon>Fungi</taxon>
        <taxon>Fungi incertae sedis</taxon>
        <taxon>Mucoromycota</taxon>
        <taxon>Glomeromycotina</taxon>
        <taxon>Glomeromycetes</taxon>
        <taxon>Paraglomerales</taxon>
        <taxon>Paraglomeraceae</taxon>
        <taxon>Paraglomus</taxon>
    </lineage>
</organism>
<dbReference type="EMBL" id="CAJVPI010000286">
    <property type="protein sequence ID" value="CAG8513724.1"/>
    <property type="molecule type" value="Genomic_DNA"/>
</dbReference>
<accession>A0A9N9A194</accession>
<proteinExistence type="predicted"/>
<evidence type="ECO:0000313" key="1">
    <source>
        <dbReference type="EMBL" id="CAG8513724.1"/>
    </source>
</evidence>
<sequence>MKDCDGKDREECSEEGCGCTEFDPVDSGKMVCLCSHRAAKHNKVAAAAKPFFGRIAKPTQGGDG</sequence>
<protein>
    <submittedName>
        <fullName evidence="1">1825_t:CDS:1</fullName>
    </submittedName>
</protein>
<keyword evidence="2" id="KW-1185">Reference proteome</keyword>
<dbReference type="AlphaFoldDB" id="A0A9N9A194"/>
<name>A0A9N9A194_9GLOM</name>
<comment type="caution">
    <text evidence="1">The sequence shown here is derived from an EMBL/GenBank/DDBJ whole genome shotgun (WGS) entry which is preliminary data.</text>
</comment>
<evidence type="ECO:0000313" key="2">
    <source>
        <dbReference type="Proteomes" id="UP000789739"/>
    </source>
</evidence>
<feature type="non-terminal residue" evidence="1">
    <location>
        <position position="64"/>
    </location>
</feature>